<name>A0A9W9C3J7_9PLEO</name>
<keyword evidence="3" id="KW-1185">Reference proteome</keyword>
<keyword evidence="1" id="KW-0812">Transmembrane</keyword>
<dbReference type="Proteomes" id="UP001140562">
    <property type="component" value="Unassembled WGS sequence"/>
</dbReference>
<feature type="transmembrane region" description="Helical" evidence="1">
    <location>
        <begin position="274"/>
        <end position="296"/>
    </location>
</feature>
<organism evidence="2 3">
    <name type="scientific">Didymella glomerata</name>
    <dbReference type="NCBI Taxonomy" id="749621"/>
    <lineage>
        <taxon>Eukaryota</taxon>
        <taxon>Fungi</taxon>
        <taxon>Dikarya</taxon>
        <taxon>Ascomycota</taxon>
        <taxon>Pezizomycotina</taxon>
        <taxon>Dothideomycetes</taxon>
        <taxon>Pleosporomycetidae</taxon>
        <taxon>Pleosporales</taxon>
        <taxon>Pleosporineae</taxon>
        <taxon>Didymellaceae</taxon>
        <taxon>Didymella</taxon>
    </lineage>
</organism>
<dbReference type="AlphaFoldDB" id="A0A9W9C3J7"/>
<accession>A0A9W9C3J7</accession>
<keyword evidence="1" id="KW-1133">Transmembrane helix</keyword>
<dbReference type="EMBL" id="JAPEUV010000007">
    <property type="protein sequence ID" value="KAJ4342289.1"/>
    <property type="molecule type" value="Genomic_DNA"/>
</dbReference>
<gene>
    <name evidence="2" type="ORF">N0V87_001275</name>
</gene>
<evidence type="ECO:0000313" key="3">
    <source>
        <dbReference type="Proteomes" id="UP001140562"/>
    </source>
</evidence>
<protein>
    <submittedName>
        <fullName evidence="2">Uncharacterized protein</fullName>
    </submittedName>
</protein>
<keyword evidence="1" id="KW-0472">Membrane</keyword>
<evidence type="ECO:0000313" key="2">
    <source>
        <dbReference type="EMBL" id="KAJ4342289.1"/>
    </source>
</evidence>
<sequence>MGTQAFVTSVPTTSNQRADLIKGLWPKHLGLPPEKAQTWNAYFTYYEDECMKASAGGGKHSTIRTHADVLKVAKDLRSGRTKDDIKKALIALDTQKRQHDVMAQMAEGSIRLAVRLFAMIDVGPVSHNYSASYTSLDWATEQQDFRTLLNLQFKKSSSTPESSKFGRLFNALNIRRTVFPDGFLEETLRTLELLFPQDDKLTRKWLVREKKSLRESRCLDMELLKLDRLKGQDRRFDKFEFWHDELMELRERFEQPGLTSLTQLWYDRRNRAQWITFWFGLVIAVATLLSLFLGIFQTGLGAMQVYKAYRPS</sequence>
<comment type="caution">
    <text evidence="2">The sequence shown here is derived from an EMBL/GenBank/DDBJ whole genome shotgun (WGS) entry which is preliminary data.</text>
</comment>
<proteinExistence type="predicted"/>
<reference evidence="2" key="1">
    <citation type="submission" date="2022-10" db="EMBL/GenBank/DDBJ databases">
        <title>Tapping the CABI collections for fungal endophytes: first genome assemblies for Collariella, Neodidymelliopsis, Ascochyta clinopodiicola, Didymella pomorum, Didymosphaeria variabile, Neocosmospora piperis and Neocucurbitaria cava.</title>
        <authorList>
            <person name="Hill R."/>
        </authorList>
    </citation>
    <scope>NUCLEOTIDE SEQUENCE</scope>
    <source>
        <strain evidence="2">IMI 360193</strain>
    </source>
</reference>
<dbReference type="OrthoDB" id="5428890at2759"/>
<evidence type="ECO:0000256" key="1">
    <source>
        <dbReference type="SAM" id="Phobius"/>
    </source>
</evidence>